<keyword evidence="3" id="KW-0238">DNA-binding</keyword>
<accession>A0ABX9XTZ8</accession>
<evidence type="ECO:0000256" key="2">
    <source>
        <dbReference type="ARBA" id="ARBA00023015"/>
    </source>
</evidence>
<dbReference type="EMBL" id="RKQT01000001">
    <property type="protein sequence ID" value="RPE96662.1"/>
    <property type="molecule type" value="Genomic_DNA"/>
</dbReference>
<keyword evidence="2" id="KW-0805">Transcription regulation</keyword>
<evidence type="ECO:0000256" key="4">
    <source>
        <dbReference type="ARBA" id="ARBA00023163"/>
    </source>
</evidence>
<feature type="domain" description="HTH lysR-type" evidence="5">
    <location>
        <begin position="15"/>
        <end position="72"/>
    </location>
</feature>
<dbReference type="PANTHER" id="PTHR30537">
    <property type="entry name" value="HTH-TYPE TRANSCRIPTIONAL REGULATOR"/>
    <property type="match status" value="1"/>
</dbReference>
<dbReference type="PROSITE" id="PS50931">
    <property type="entry name" value="HTH_LYSR"/>
    <property type="match status" value="1"/>
</dbReference>
<dbReference type="NCBIfam" id="NF008352">
    <property type="entry name" value="PRK11139.1"/>
    <property type="match status" value="1"/>
</dbReference>
<evidence type="ECO:0000256" key="1">
    <source>
        <dbReference type="ARBA" id="ARBA00009437"/>
    </source>
</evidence>
<proteinExistence type="inferred from homology"/>
<evidence type="ECO:0000259" key="5">
    <source>
        <dbReference type="PROSITE" id="PS50931"/>
    </source>
</evidence>
<dbReference type="InterPro" id="IPR000847">
    <property type="entry name" value="LysR_HTH_N"/>
</dbReference>
<dbReference type="CDD" id="cd08432">
    <property type="entry name" value="PBP2_GcdR_TrpI_HvrB_AmpR_like"/>
    <property type="match status" value="1"/>
</dbReference>
<gene>
    <name evidence="6" type="ORF">EDC49_1058</name>
</gene>
<evidence type="ECO:0000256" key="3">
    <source>
        <dbReference type="ARBA" id="ARBA00023125"/>
    </source>
</evidence>
<dbReference type="PANTHER" id="PTHR30537:SF26">
    <property type="entry name" value="GLYCINE CLEAVAGE SYSTEM TRANSCRIPTIONAL ACTIVATOR"/>
    <property type="match status" value="1"/>
</dbReference>
<keyword evidence="7" id="KW-1185">Reference proteome</keyword>
<sequence>MINQFNMSMNNKKLPPLNALKAFESAARYLNFTKAADELFVTQAAVSHQIKLLEDFLNVQLFHRRNRLLELTELGLQYFDEIRPLLEHIAAATERIRLKNGREILTISVPQTFGMHWLVPRLNDFHQQFPEIEVRIKGVDQDEGLLGKEIDVAIYYGSGNWQNVESVRLTESPLVILASPKFLEQSPLNKPEDLIGKTLLHVFSRNKWKRVIDKFELKAQIDVDETGSMFSHTFMALQAAMHHQGIAVANKLVAQHELEQGNLIEPFPTGLNDEKSFYVVYPTQVAKVEKVQRFVEWIMEEIK</sequence>
<dbReference type="Pfam" id="PF00126">
    <property type="entry name" value="HTH_1"/>
    <property type="match status" value="1"/>
</dbReference>
<comment type="caution">
    <text evidence="6">The sequence shown here is derived from an EMBL/GenBank/DDBJ whole genome shotgun (WGS) entry which is preliminary data.</text>
</comment>
<keyword evidence="4" id="KW-0804">Transcription</keyword>
<dbReference type="SUPFAM" id="SSF46785">
    <property type="entry name" value="Winged helix' DNA-binding domain"/>
    <property type="match status" value="1"/>
</dbReference>
<dbReference type="Gene3D" id="3.40.190.10">
    <property type="entry name" value="Periplasmic binding protein-like II"/>
    <property type="match status" value="2"/>
</dbReference>
<dbReference type="InterPro" id="IPR058163">
    <property type="entry name" value="LysR-type_TF_proteobact-type"/>
</dbReference>
<dbReference type="SUPFAM" id="SSF53850">
    <property type="entry name" value="Periplasmic binding protein-like II"/>
    <property type="match status" value="1"/>
</dbReference>
<dbReference type="InterPro" id="IPR036388">
    <property type="entry name" value="WH-like_DNA-bd_sf"/>
</dbReference>
<dbReference type="Proteomes" id="UP000276901">
    <property type="component" value="Unassembled WGS sequence"/>
</dbReference>
<evidence type="ECO:0000313" key="6">
    <source>
        <dbReference type="EMBL" id="RPE96662.1"/>
    </source>
</evidence>
<organism evidence="6 7">
    <name type="scientific">Frederiksenia canicola</name>
    <dbReference type="NCBI Taxonomy" id="123824"/>
    <lineage>
        <taxon>Bacteria</taxon>
        <taxon>Pseudomonadati</taxon>
        <taxon>Pseudomonadota</taxon>
        <taxon>Gammaproteobacteria</taxon>
        <taxon>Pasteurellales</taxon>
        <taxon>Pasteurellaceae</taxon>
        <taxon>Frederiksenia</taxon>
    </lineage>
</organism>
<dbReference type="PRINTS" id="PR00039">
    <property type="entry name" value="HTHLYSR"/>
</dbReference>
<protein>
    <submittedName>
        <fullName evidence="6">LysR family glycine cleavage system transcriptional activator</fullName>
    </submittedName>
</protein>
<comment type="similarity">
    <text evidence="1">Belongs to the LysR transcriptional regulatory family.</text>
</comment>
<evidence type="ECO:0000313" key="7">
    <source>
        <dbReference type="Proteomes" id="UP000276901"/>
    </source>
</evidence>
<dbReference type="InterPro" id="IPR036390">
    <property type="entry name" value="WH_DNA-bd_sf"/>
</dbReference>
<reference evidence="6 7" key="1">
    <citation type="submission" date="2018-11" db="EMBL/GenBank/DDBJ databases">
        <title>Genomic Encyclopedia of Type Strains, Phase IV (KMG-IV): sequencing the most valuable type-strain genomes for metagenomic binning, comparative biology and taxonomic classification.</title>
        <authorList>
            <person name="Goeker M."/>
        </authorList>
    </citation>
    <scope>NUCLEOTIDE SEQUENCE [LARGE SCALE GENOMIC DNA]</scope>
    <source>
        <strain evidence="6 7">DSM 25797</strain>
    </source>
</reference>
<dbReference type="InterPro" id="IPR005119">
    <property type="entry name" value="LysR_subst-bd"/>
</dbReference>
<name>A0ABX9XTZ8_9PAST</name>
<dbReference type="Pfam" id="PF03466">
    <property type="entry name" value="LysR_substrate"/>
    <property type="match status" value="1"/>
</dbReference>
<dbReference type="Gene3D" id="1.10.10.10">
    <property type="entry name" value="Winged helix-like DNA-binding domain superfamily/Winged helix DNA-binding domain"/>
    <property type="match status" value="1"/>
</dbReference>